<evidence type="ECO:0000313" key="5">
    <source>
        <dbReference type="Proteomes" id="UP000325081"/>
    </source>
</evidence>
<dbReference type="SUPFAM" id="SSF50249">
    <property type="entry name" value="Nucleic acid-binding proteins"/>
    <property type="match status" value="5"/>
</dbReference>
<gene>
    <name evidence="4" type="ORF">STAS_10339</name>
</gene>
<keyword evidence="5" id="KW-1185">Reference proteome</keyword>
<keyword evidence="2" id="KW-1133">Transmembrane helix</keyword>
<name>A0A5A7PMY7_STRAF</name>
<feature type="domain" description="Replication factor A C-terminal" evidence="3">
    <location>
        <begin position="1099"/>
        <end position="1219"/>
    </location>
</feature>
<dbReference type="Pfam" id="PF08646">
    <property type="entry name" value="Rep_fac-A_C"/>
    <property type="match status" value="2"/>
</dbReference>
<dbReference type="EMBL" id="BKCP01004849">
    <property type="protein sequence ID" value="GER34140.1"/>
    <property type="molecule type" value="Genomic_DNA"/>
</dbReference>
<feature type="region of interest" description="Disordered" evidence="1">
    <location>
        <begin position="120"/>
        <end position="140"/>
    </location>
</feature>
<dbReference type="Proteomes" id="UP000325081">
    <property type="component" value="Unassembled WGS sequence"/>
</dbReference>
<protein>
    <submittedName>
        <fullName evidence="4">Replication protein A 70 kDa DNA-binding subunit</fullName>
    </submittedName>
</protein>
<dbReference type="OrthoDB" id="1740937at2759"/>
<evidence type="ECO:0000256" key="1">
    <source>
        <dbReference type="SAM" id="MobiDB-lite"/>
    </source>
</evidence>
<sequence>MYHLLYPLRREGNLLRCIMYAISLSLIGGFAAPKIWLLCISIYFWARLEETGGFGVCFSFVGLSWVALFYCDFFLPGSFAKKASNIDGLMEPVHQQLCSQSTDSEQTIRQTSLRRWRAKKQRVGESSLGQSNTSAVDGPNLRYHDKAASLPLSVAETAGSSANPLVAPLRSVAGGDRSRRSTNANSSEKIRHFDDCEIVLRAVPGLDQRVYNQPSEHEVAVLIVDGQDNEERSHRDIRVSSVAGGSHSIQYYFGCYDPLQYPLIFPFGQVGWHQGIEKLGVKASSRPNQRCNSVRSVAPAGAIDADDLLFREESGVIFVVQSDALPESSGHVFNSQTRGTGNLTKSVRRNCSWQLNMQKYLKMRNIITIQEVKPHTKGWTVVVQVVFRSHILVSQKDSAVTYRRFLLADAEGTKVSAIAYNNNIRANAHLLIPYKTYRLSGATLKIAEDKYRVGPYDFSWTINKNTLIQPCEDTIPSQLYCTIDTKSFADLEHYADTDKLQNVLGVVVHAFESKKKGFDSVNRDIIVMNTENMPMILTLWDEFATTEGAQLANNINAGNVIIAMQVKVSTFYGISLATKQPSAILINPPTPEANELKQYIQNRMDIANLIATKAYRNIAALLPRPPLDNIISIESFLNPGNNVKAAWIKGRIILGSVSQSLWFACCANCQKKFDLQVGSDIRCSACNQCSQIVARARIPIYIEDETDTIAAVVYGKDAEQLVGRTAAALKDAEDEGVSLLKTIGRRIKGHHVVCYVRFYQTNGTNYSIVKLYMDEIEGLLDEDEVEDSTEQGEPDVQFFTPSTKACLEEIEKGTMNTGTPMPIKSTTARVLIFGDNNASSSSNPPANTPGEDAFYNDDGCASTSAAPANARLLIPYKTYRLSGASLKVVEEKYRVGPYDFSWTINNNTLIQPCEDTIPTQLYCTIDTERFANLHRYADSDNLQNVLGVVVHAFESRQKSFDSIAREIVVMNTENMPIIFTLWNEFATAEGAELAKGINAGNVFIAMRVRVTTFHGISLATVQPSSVLINPPTTEANQLKQYIEKRLEIADLIAAKAYKNMSTLLPRPPPDNVISIKSFFNPGNNVKAAWIKGRMNLGFDNQSLWFTCCANCQKKFDLDIGSDIMCSACNQHSEIVARARIPIDIEDETDTIAIVVYGEDAEELCGHTAAHLKDAENQGLNLLETIQQRIKNHNVVCYVRLYQTNATNYSSVKLYMDEIEGNLDEDEVEDSDEQVVEQIAEQVAEQVAEQGASDVQLFTPSTKACLEEIESATMNTAIQDAIKPPTARALKFGNISAASFSNPPPNIVDEDASYINDDSATTSAAPSSPMKKPRT</sequence>
<feature type="transmembrane region" description="Helical" evidence="2">
    <location>
        <begin position="53"/>
        <end position="75"/>
    </location>
</feature>
<feature type="compositionally biased region" description="Low complexity" evidence="1">
    <location>
        <begin position="1318"/>
        <end position="1328"/>
    </location>
</feature>
<feature type="transmembrane region" description="Helical" evidence="2">
    <location>
        <begin position="20"/>
        <end position="46"/>
    </location>
</feature>
<reference evidence="5" key="1">
    <citation type="journal article" date="2019" name="Curr. Biol.">
        <title>Genome Sequence of Striga asiatica Provides Insight into the Evolution of Plant Parasitism.</title>
        <authorList>
            <person name="Yoshida S."/>
            <person name="Kim S."/>
            <person name="Wafula E.K."/>
            <person name="Tanskanen J."/>
            <person name="Kim Y.M."/>
            <person name="Honaas L."/>
            <person name="Yang Z."/>
            <person name="Spallek T."/>
            <person name="Conn C.E."/>
            <person name="Ichihashi Y."/>
            <person name="Cheong K."/>
            <person name="Cui S."/>
            <person name="Der J.P."/>
            <person name="Gundlach H."/>
            <person name="Jiao Y."/>
            <person name="Hori C."/>
            <person name="Ishida J.K."/>
            <person name="Kasahara H."/>
            <person name="Kiba T."/>
            <person name="Kim M.S."/>
            <person name="Koo N."/>
            <person name="Laohavisit A."/>
            <person name="Lee Y.H."/>
            <person name="Lumba S."/>
            <person name="McCourt P."/>
            <person name="Mortimer J.C."/>
            <person name="Mutuku J.M."/>
            <person name="Nomura T."/>
            <person name="Sasaki-Sekimoto Y."/>
            <person name="Seto Y."/>
            <person name="Wang Y."/>
            <person name="Wakatake T."/>
            <person name="Sakakibara H."/>
            <person name="Demura T."/>
            <person name="Yamaguchi S."/>
            <person name="Yoneyama K."/>
            <person name="Manabe R.I."/>
            <person name="Nelson D.C."/>
            <person name="Schulman A.H."/>
            <person name="Timko M.P."/>
            <person name="dePamphilis C.W."/>
            <person name="Choi D."/>
            <person name="Shirasu K."/>
        </authorList>
    </citation>
    <scope>NUCLEOTIDE SEQUENCE [LARGE SCALE GENOMIC DNA]</scope>
    <source>
        <strain evidence="5">cv. UVA1</strain>
    </source>
</reference>
<evidence type="ECO:0000259" key="3">
    <source>
        <dbReference type="Pfam" id="PF08646"/>
    </source>
</evidence>
<dbReference type="InterPro" id="IPR013955">
    <property type="entry name" value="Rep_factor-A_C"/>
</dbReference>
<proteinExistence type="predicted"/>
<dbReference type="PANTHER" id="PTHR47165:SF4">
    <property type="entry name" value="OS03G0429900 PROTEIN"/>
    <property type="match status" value="1"/>
</dbReference>
<accession>A0A5A7PMY7</accession>
<feature type="domain" description="Replication factor A C-terminal" evidence="3">
    <location>
        <begin position="659"/>
        <end position="774"/>
    </location>
</feature>
<dbReference type="GO" id="GO:0003677">
    <property type="term" value="F:DNA binding"/>
    <property type="evidence" value="ECO:0007669"/>
    <property type="project" value="UniProtKB-KW"/>
</dbReference>
<feature type="region of interest" description="Disordered" evidence="1">
    <location>
        <begin position="1295"/>
        <end position="1334"/>
    </location>
</feature>
<organism evidence="4 5">
    <name type="scientific">Striga asiatica</name>
    <name type="common">Asiatic witchweed</name>
    <name type="synonym">Buchnera asiatica</name>
    <dbReference type="NCBI Taxonomy" id="4170"/>
    <lineage>
        <taxon>Eukaryota</taxon>
        <taxon>Viridiplantae</taxon>
        <taxon>Streptophyta</taxon>
        <taxon>Embryophyta</taxon>
        <taxon>Tracheophyta</taxon>
        <taxon>Spermatophyta</taxon>
        <taxon>Magnoliopsida</taxon>
        <taxon>eudicotyledons</taxon>
        <taxon>Gunneridae</taxon>
        <taxon>Pentapetalae</taxon>
        <taxon>asterids</taxon>
        <taxon>lamiids</taxon>
        <taxon>Lamiales</taxon>
        <taxon>Orobanchaceae</taxon>
        <taxon>Buchnereae</taxon>
        <taxon>Striga</taxon>
    </lineage>
</organism>
<dbReference type="InterPro" id="IPR012340">
    <property type="entry name" value="NA-bd_OB-fold"/>
</dbReference>
<keyword evidence="4" id="KW-0238">DNA-binding</keyword>
<keyword evidence="2" id="KW-0812">Transmembrane</keyword>
<keyword evidence="2" id="KW-0472">Membrane</keyword>
<feature type="region of interest" description="Disordered" evidence="1">
    <location>
        <begin position="169"/>
        <end position="188"/>
    </location>
</feature>
<comment type="caution">
    <text evidence="4">The sequence shown here is derived from an EMBL/GenBank/DDBJ whole genome shotgun (WGS) entry which is preliminary data.</text>
</comment>
<dbReference type="Gene3D" id="2.40.50.140">
    <property type="entry name" value="Nucleic acid-binding proteins"/>
    <property type="match status" value="5"/>
</dbReference>
<feature type="non-terminal residue" evidence="4">
    <location>
        <position position="1334"/>
    </location>
</feature>
<evidence type="ECO:0000256" key="2">
    <source>
        <dbReference type="SAM" id="Phobius"/>
    </source>
</evidence>
<dbReference type="PANTHER" id="PTHR47165">
    <property type="entry name" value="OS03G0429900 PROTEIN"/>
    <property type="match status" value="1"/>
</dbReference>
<evidence type="ECO:0000313" key="4">
    <source>
        <dbReference type="EMBL" id="GER34140.1"/>
    </source>
</evidence>